<proteinExistence type="predicted"/>
<dbReference type="Pfam" id="PF12697">
    <property type="entry name" value="Abhydrolase_6"/>
    <property type="match status" value="1"/>
</dbReference>
<dbReference type="PRINTS" id="PR00412">
    <property type="entry name" value="EPOXHYDRLASE"/>
</dbReference>
<dbReference type="Proteomes" id="UP000199494">
    <property type="component" value="Unassembled WGS sequence"/>
</dbReference>
<dbReference type="KEGG" id="pmad:BAY61_12205"/>
<dbReference type="STRING" id="530584.SAMN05421630_101818"/>
<dbReference type="InterPro" id="IPR000073">
    <property type="entry name" value="AB_hydrolase_1"/>
</dbReference>
<dbReference type="InterPro" id="IPR000639">
    <property type="entry name" value="Epox_hydrolase-like"/>
</dbReference>
<dbReference type="GO" id="GO:0003824">
    <property type="term" value="F:catalytic activity"/>
    <property type="evidence" value="ECO:0007669"/>
    <property type="project" value="InterPro"/>
</dbReference>
<dbReference type="RefSeq" id="WP_091797188.1">
    <property type="nucleotide sequence ID" value="NZ_CP016353.1"/>
</dbReference>
<accession>A0A222VPE9</accession>
<dbReference type="Gene3D" id="3.40.50.1820">
    <property type="entry name" value="alpha/beta hydrolase"/>
    <property type="match status" value="1"/>
</dbReference>
<organism evidence="1 2">
    <name type="scientific">Prauserella marina</name>
    <dbReference type="NCBI Taxonomy" id="530584"/>
    <lineage>
        <taxon>Bacteria</taxon>
        <taxon>Bacillati</taxon>
        <taxon>Actinomycetota</taxon>
        <taxon>Actinomycetes</taxon>
        <taxon>Pseudonocardiales</taxon>
        <taxon>Pseudonocardiaceae</taxon>
        <taxon>Prauserella</taxon>
    </lineage>
</organism>
<name>A0A222VPE9_9PSEU</name>
<protein>
    <submittedName>
        <fullName evidence="1">Pimeloyl-ACP methyl ester carboxylesterase</fullName>
    </submittedName>
</protein>
<dbReference type="SUPFAM" id="SSF53474">
    <property type="entry name" value="alpha/beta-Hydrolases"/>
    <property type="match status" value="1"/>
</dbReference>
<evidence type="ECO:0000313" key="1">
    <source>
        <dbReference type="EMBL" id="SDC20857.1"/>
    </source>
</evidence>
<dbReference type="InterPro" id="IPR029058">
    <property type="entry name" value="AB_hydrolase_fold"/>
</dbReference>
<dbReference type="InterPro" id="IPR050228">
    <property type="entry name" value="Carboxylesterase_BioH"/>
</dbReference>
<keyword evidence="2" id="KW-1185">Reference proteome</keyword>
<dbReference type="PANTHER" id="PTHR43194:SF2">
    <property type="entry name" value="PEROXISOMAL MEMBRANE PROTEIN LPX1"/>
    <property type="match status" value="1"/>
</dbReference>
<gene>
    <name evidence="1" type="ORF">SAMN05421630_101818</name>
</gene>
<dbReference type="EMBL" id="FMZE01000001">
    <property type="protein sequence ID" value="SDC20857.1"/>
    <property type="molecule type" value="Genomic_DNA"/>
</dbReference>
<evidence type="ECO:0000313" key="2">
    <source>
        <dbReference type="Proteomes" id="UP000199494"/>
    </source>
</evidence>
<dbReference type="AlphaFoldDB" id="A0A222VPE9"/>
<dbReference type="PANTHER" id="PTHR43194">
    <property type="entry name" value="HYDROLASE ALPHA/BETA FOLD FAMILY"/>
    <property type="match status" value="1"/>
</dbReference>
<reference evidence="1 2" key="1">
    <citation type="submission" date="2016-10" db="EMBL/GenBank/DDBJ databases">
        <authorList>
            <person name="de Groot N.N."/>
        </authorList>
    </citation>
    <scope>NUCLEOTIDE SEQUENCE [LARGE SCALE GENOMIC DNA]</scope>
    <source>
        <strain evidence="1 2">CGMCC 4.5506</strain>
    </source>
</reference>
<sequence>MLNLTDGLRRPGCVLRYADSGGAGTAAVFLHGAGIDHHVFDAQYRTVSEAGFRTVTWDLRGHGQSRPNSETFTAELALDDLAALCSELELDRPILIGHSLGGNIAQEAVRRDPSAFTGMAVVDSTWNTGPLSPVQRKLLRMAAPLLTLVPARSLPKTMANASAVTAAAREDAIRAFGQLSKREFVEVWRATTAFVAPDPGYRTAIPLCLVVGEKDKTGNIATAMRAWAAAENTPLDTVPSAGHLAPQDAPDEVSRILLRFLEEQAGPA</sequence>
<dbReference type="OrthoDB" id="63519at2"/>